<organism evidence="2 3">
    <name type="scientific">Amycolatopsis pigmentata</name>
    <dbReference type="NCBI Taxonomy" id="450801"/>
    <lineage>
        <taxon>Bacteria</taxon>
        <taxon>Bacillati</taxon>
        <taxon>Actinomycetota</taxon>
        <taxon>Actinomycetes</taxon>
        <taxon>Pseudonocardiales</taxon>
        <taxon>Pseudonocardiaceae</taxon>
        <taxon>Amycolatopsis</taxon>
    </lineage>
</organism>
<comment type="caution">
    <text evidence="2">The sequence shown here is derived from an EMBL/GenBank/DDBJ whole genome shotgun (WGS) entry which is preliminary data.</text>
</comment>
<accession>A0ABW5GC79</accession>
<dbReference type="RefSeq" id="WP_378271645.1">
    <property type="nucleotide sequence ID" value="NZ_JBHUKR010000029.1"/>
</dbReference>
<reference evidence="3" key="1">
    <citation type="journal article" date="2019" name="Int. J. Syst. Evol. Microbiol.">
        <title>The Global Catalogue of Microorganisms (GCM) 10K type strain sequencing project: providing services to taxonomists for standard genome sequencing and annotation.</title>
        <authorList>
            <consortium name="The Broad Institute Genomics Platform"/>
            <consortium name="The Broad Institute Genome Sequencing Center for Infectious Disease"/>
            <person name="Wu L."/>
            <person name="Ma J."/>
        </authorList>
    </citation>
    <scope>NUCLEOTIDE SEQUENCE [LARGE SCALE GENOMIC DNA]</scope>
    <source>
        <strain evidence="3">CGMCC 4.7645</strain>
    </source>
</reference>
<protein>
    <submittedName>
        <fullName evidence="2">Uncharacterized protein</fullName>
    </submittedName>
</protein>
<dbReference type="Proteomes" id="UP001597417">
    <property type="component" value="Unassembled WGS sequence"/>
</dbReference>
<gene>
    <name evidence="2" type="ORF">ACFSXZ_40000</name>
</gene>
<keyword evidence="3" id="KW-1185">Reference proteome</keyword>
<dbReference type="EMBL" id="JBHUKR010000029">
    <property type="protein sequence ID" value="MFD2422526.1"/>
    <property type="molecule type" value="Genomic_DNA"/>
</dbReference>
<proteinExistence type="predicted"/>
<evidence type="ECO:0000256" key="1">
    <source>
        <dbReference type="SAM" id="MobiDB-lite"/>
    </source>
</evidence>
<name>A0ABW5GC79_9PSEU</name>
<sequence>MSTERERAERRSPEPPLGPNFPNLTHPDLETGQTEDVEEPPNKDDVKPDLPHPEPPG</sequence>
<feature type="region of interest" description="Disordered" evidence="1">
    <location>
        <begin position="1"/>
        <end position="57"/>
    </location>
</feature>
<feature type="compositionally biased region" description="Basic and acidic residues" evidence="1">
    <location>
        <begin position="1"/>
        <end position="13"/>
    </location>
</feature>
<feature type="compositionally biased region" description="Basic and acidic residues" evidence="1">
    <location>
        <begin position="40"/>
        <end position="57"/>
    </location>
</feature>
<evidence type="ECO:0000313" key="2">
    <source>
        <dbReference type="EMBL" id="MFD2422526.1"/>
    </source>
</evidence>
<evidence type="ECO:0000313" key="3">
    <source>
        <dbReference type="Proteomes" id="UP001597417"/>
    </source>
</evidence>